<keyword evidence="4" id="KW-1185">Reference proteome</keyword>
<dbReference type="Gene3D" id="2.60.15.10">
    <property type="entry name" value="F0F1 ATP synthase delta/epsilon subunit, N-terminal"/>
    <property type="match status" value="1"/>
</dbReference>
<dbReference type="EMBL" id="CAJVPK010000542">
    <property type="protein sequence ID" value="CAG8524165.1"/>
    <property type="molecule type" value="Genomic_DNA"/>
</dbReference>
<gene>
    <name evidence="3" type="ORF">DEBURN_LOCUS5815</name>
</gene>
<dbReference type="Proteomes" id="UP000789706">
    <property type="component" value="Unassembled WGS sequence"/>
</dbReference>
<evidence type="ECO:0000256" key="1">
    <source>
        <dbReference type="ARBA" id="ARBA00022781"/>
    </source>
</evidence>
<protein>
    <submittedName>
        <fullName evidence="3">10862_t:CDS:1</fullName>
    </submittedName>
</protein>
<dbReference type="InterPro" id="IPR001469">
    <property type="entry name" value="ATP_synth_F1_dsu/esu"/>
</dbReference>
<dbReference type="GO" id="GO:0046933">
    <property type="term" value="F:proton-transporting ATP synthase activity, rotational mechanism"/>
    <property type="evidence" value="ECO:0007669"/>
    <property type="project" value="InterPro"/>
</dbReference>
<dbReference type="SUPFAM" id="SSF51344">
    <property type="entry name" value="Epsilon subunit of F1F0-ATP synthase N-terminal domain"/>
    <property type="match status" value="1"/>
</dbReference>
<sequence>MTFFARVVNGGVLRNNNFRVNNTFVTSVRHYAAETSASNNLKLSFALPHQLKPGIIEITENPNSTKKYFVSGGFAVMNSNSSLDINAVEAFPLDDFSIENIARVEIDVYEALQSAIGKSS</sequence>
<evidence type="ECO:0000313" key="3">
    <source>
        <dbReference type="EMBL" id="CAG8524165.1"/>
    </source>
</evidence>
<evidence type="ECO:0000313" key="4">
    <source>
        <dbReference type="Proteomes" id="UP000789706"/>
    </source>
</evidence>
<proteinExistence type="predicted"/>
<evidence type="ECO:0000256" key="2">
    <source>
        <dbReference type="ARBA" id="ARBA00023196"/>
    </source>
</evidence>
<comment type="caution">
    <text evidence="3">The sequence shown here is derived from an EMBL/GenBank/DDBJ whole genome shotgun (WGS) entry which is preliminary data.</text>
</comment>
<dbReference type="InterPro" id="IPR036771">
    <property type="entry name" value="ATPsynth_dsu/esu_N"/>
</dbReference>
<dbReference type="PANTHER" id="PTHR13822:SF7">
    <property type="entry name" value="ATP SYNTHASE SUBUNIT DELTA, MITOCHONDRIAL"/>
    <property type="match status" value="1"/>
</dbReference>
<dbReference type="OrthoDB" id="270171at2759"/>
<dbReference type="PANTHER" id="PTHR13822">
    <property type="entry name" value="ATP SYNTHASE DELTA/EPSILON CHAIN"/>
    <property type="match status" value="1"/>
</dbReference>
<keyword evidence="2" id="KW-0139">CF(1)</keyword>
<keyword evidence="1" id="KW-0813">Transport</keyword>
<keyword evidence="1" id="KW-0406">Ion transport</keyword>
<organism evidence="3 4">
    <name type="scientific">Diversispora eburnea</name>
    <dbReference type="NCBI Taxonomy" id="1213867"/>
    <lineage>
        <taxon>Eukaryota</taxon>
        <taxon>Fungi</taxon>
        <taxon>Fungi incertae sedis</taxon>
        <taxon>Mucoromycota</taxon>
        <taxon>Glomeromycotina</taxon>
        <taxon>Glomeromycetes</taxon>
        <taxon>Diversisporales</taxon>
        <taxon>Diversisporaceae</taxon>
        <taxon>Diversispora</taxon>
    </lineage>
</organism>
<dbReference type="GO" id="GO:0045259">
    <property type="term" value="C:proton-transporting ATP synthase complex"/>
    <property type="evidence" value="ECO:0007669"/>
    <property type="project" value="UniProtKB-KW"/>
</dbReference>
<keyword evidence="2" id="KW-0066">ATP synthesis</keyword>
<keyword evidence="1" id="KW-0375">Hydrogen ion transport</keyword>
<reference evidence="3" key="1">
    <citation type="submission" date="2021-06" db="EMBL/GenBank/DDBJ databases">
        <authorList>
            <person name="Kallberg Y."/>
            <person name="Tangrot J."/>
            <person name="Rosling A."/>
        </authorList>
    </citation>
    <scope>NUCLEOTIDE SEQUENCE</scope>
    <source>
        <strain evidence="3">AZ414A</strain>
    </source>
</reference>
<name>A0A9N9AC03_9GLOM</name>
<dbReference type="AlphaFoldDB" id="A0A9N9AC03"/>
<accession>A0A9N9AC03</accession>